<reference evidence="2" key="1">
    <citation type="journal article" date="2022" name="Nat. Commun.">
        <title>Chromosome evolution and the genetic basis of agronomically important traits in greater yam.</title>
        <authorList>
            <person name="Bredeson J.V."/>
            <person name="Lyons J.B."/>
            <person name="Oniyinde I.O."/>
            <person name="Okereke N.R."/>
            <person name="Kolade O."/>
            <person name="Nnabue I."/>
            <person name="Nwadili C.O."/>
            <person name="Hribova E."/>
            <person name="Parker M."/>
            <person name="Nwogha J."/>
            <person name="Shu S."/>
            <person name="Carlson J."/>
            <person name="Kariba R."/>
            <person name="Muthemba S."/>
            <person name="Knop K."/>
            <person name="Barton G.J."/>
            <person name="Sherwood A.V."/>
            <person name="Lopez-Montes A."/>
            <person name="Asiedu R."/>
            <person name="Jamnadass R."/>
            <person name="Muchugi A."/>
            <person name="Goodstein D."/>
            <person name="Egesi C.N."/>
            <person name="Featherston J."/>
            <person name="Asfaw A."/>
            <person name="Simpson G.G."/>
            <person name="Dolezel J."/>
            <person name="Hendre P.S."/>
            <person name="Van Deynze A."/>
            <person name="Kumar P.L."/>
            <person name="Obidiegwu J.E."/>
            <person name="Bhattacharjee R."/>
            <person name="Rokhsar D.S."/>
        </authorList>
    </citation>
    <scope>NUCLEOTIDE SEQUENCE [LARGE SCALE GENOMIC DNA]</scope>
    <source>
        <strain evidence="2">cv. TDa95/00328</strain>
    </source>
</reference>
<accession>A0ACB7W2P5</accession>
<gene>
    <name evidence="1" type="ORF">IHE45_05G091600</name>
</gene>
<keyword evidence="1" id="KW-0560">Oxidoreductase</keyword>
<dbReference type="EC" id="1.5.3.17" evidence="1"/>
<evidence type="ECO:0000313" key="2">
    <source>
        <dbReference type="Proteomes" id="UP000827976"/>
    </source>
</evidence>
<dbReference type="EMBL" id="CM037015">
    <property type="protein sequence ID" value="KAH7681962.1"/>
    <property type="molecule type" value="Genomic_DNA"/>
</dbReference>
<comment type="caution">
    <text evidence="1">The sequence shown here is derived from an EMBL/GenBank/DDBJ whole genome shotgun (WGS) entry which is preliminary data.</text>
</comment>
<sequence>MVIKKPRVVIVGAGIAGLTAAHRLYTTNPDLFDLIVVEAGKRIGGRIHTSEFAGDRIEMGATWIHGIHGCPIYEIAKKINAFDHPRSTLYDLSNDNPPTIVIAEGGSLVDPSTSNPILDLFTTLMETVDSRGLPSSAGPGVGSFLRRALNTFLADTLGPDSSLSGEWTVKAMQEAVFALKENVLRVNSSADDLDDLDLNDEYHDFPGEHIPIDKGYSRITEHLAAELPPGTIQLGRKVRLIEWCSHGGGTSPEKAPVRVVLDDESVEIADHVILTVSLGVLKEGLKEEGKAGVSLRFDPGLPSFKKDAIRRLGFGVVDKLFMELDNLDGGKFPFMELDNLDGGKFPFMELVFHPRVHVEKIPWWMRRSPSIWPINGGSRVVYTWFVGKEAEEVEGLVEDVVISGVRATLEGFGAHDNKFVKRVTWTKWGQ</sequence>
<name>A0ACB7W2P5_DIOAL</name>
<proteinExistence type="predicted"/>
<keyword evidence="2" id="KW-1185">Reference proteome</keyword>
<dbReference type="Proteomes" id="UP000827976">
    <property type="component" value="Chromosome 5"/>
</dbReference>
<protein>
    <submittedName>
        <fullName evidence="1">Non-specific polyamine oxidase protein</fullName>
        <ecNumber evidence="1">1.5.3.17</ecNumber>
    </submittedName>
</protein>
<organism evidence="1 2">
    <name type="scientific">Dioscorea alata</name>
    <name type="common">Purple yam</name>
    <dbReference type="NCBI Taxonomy" id="55571"/>
    <lineage>
        <taxon>Eukaryota</taxon>
        <taxon>Viridiplantae</taxon>
        <taxon>Streptophyta</taxon>
        <taxon>Embryophyta</taxon>
        <taxon>Tracheophyta</taxon>
        <taxon>Spermatophyta</taxon>
        <taxon>Magnoliopsida</taxon>
        <taxon>Liliopsida</taxon>
        <taxon>Dioscoreales</taxon>
        <taxon>Dioscoreaceae</taxon>
        <taxon>Dioscorea</taxon>
    </lineage>
</organism>
<evidence type="ECO:0000313" key="1">
    <source>
        <dbReference type="EMBL" id="KAH7681962.1"/>
    </source>
</evidence>